<dbReference type="AlphaFoldDB" id="A0A6A5YUL4"/>
<evidence type="ECO:0000313" key="1">
    <source>
        <dbReference type="EMBL" id="KAF2109841.1"/>
    </source>
</evidence>
<name>A0A6A5YUL4_9PLEO</name>
<keyword evidence="2" id="KW-1185">Reference proteome</keyword>
<gene>
    <name evidence="1" type="ORF">BDV96DRAFT_225581</name>
</gene>
<evidence type="ECO:0000313" key="2">
    <source>
        <dbReference type="Proteomes" id="UP000799770"/>
    </source>
</evidence>
<dbReference type="EMBL" id="ML977340">
    <property type="protein sequence ID" value="KAF2109841.1"/>
    <property type="molecule type" value="Genomic_DNA"/>
</dbReference>
<dbReference type="Proteomes" id="UP000799770">
    <property type="component" value="Unassembled WGS sequence"/>
</dbReference>
<reference evidence="1" key="1">
    <citation type="journal article" date="2020" name="Stud. Mycol.">
        <title>101 Dothideomycetes genomes: a test case for predicting lifestyles and emergence of pathogens.</title>
        <authorList>
            <person name="Haridas S."/>
            <person name="Albert R."/>
            <person name="Binder M."/>
            <person name="Bloem J."/>
            <person name="Labutti K."/>
            <person name="Salamov A."/>
            <person name="Andreopoulos B."/>
            <person name="Baker S."/>
            <person name="Barry K."/>
            <person name="Bills G."/>
            <person name="Bluhm B."/>
            <person name="Cannon C."/>
            <person name="Castanera R."/>
            <person name="Culley D."/>
            <person name="Daum C."/>
            <person name="Ezra D."/>
            <person name="Gonzalez J."/>
            <person name="Henrissat B."/>
            <person name="Kuo A."/>
            <person name="Liang C."/>
            <person name="Lipzen A."/>
            <person name="Lutzoni F."/>
            <person name="Magnuson J."/>
            <person name="Mondo S."/>
            <person name="Nolan M."/>
            <person name="Ohm R."/>
            <person name="Pangilinan J."/>
            <person name="Park H.-J."/>
            <person name="Ramirez L."/>
            <person name="Alfaro M."/>
            <person name="Sun H."/>
            <person name="Tritt A."/>
            <person name="Yoshinaga Y."/>
            <person name="Zwiers L.-H."/>
            <person name="Turgeon B."/>
            <person name="Goodwin S."/>
            <person name="Spatafora J."/>
            <person name="Crous P."/>
            <person name="Grigoriev I."/>
        </authorList>
    </citation>
    <scope>NUCLEOTIDE SEQUENCE</scope>
    <source>
        <strain evidence="1">CBS 627.86</strain>
    </source>
</reference>
<accession>A0A6A5YUL4</accession>
<protein>
    <submittedName>
        <fullName evidence="1">Uncharacterized protein</fullName>
    </submittedName>
</protein>
<sequence>MPFPSYTLTRPHVVSAVHKRITSPSYQIIQTSCHDQNSPVVHILCTIFWVTNQEMGIRIYHCLEISERSIGVSRRFDFWFCLRFIEWGCALNCHSPCIPLGVGSRLRPFMPIPHVSFESVTLVISPFSLLAREKVWLPAPVYTRSCYNHSKLFGGYTFGALYVIVSP</sequence>
<organism evidence="1 2">
    <name type="scientific">Lophiotrema nucula</name>
    <dbReference type="NCBI Taxonomy" id="690887"/>
    <lineage>
        <taxon>Eukaryota</taxon>
        <taxon>Fungi</taxon>
        <taxon>Dikarya</taxon>
        <taxon>Ascomycota</taxon>
        <taxon>Pezizomycotina</taxon>
        <taxon>Dothideomycetes</taxon>
        <taxon>Pleosporomycetidae</taxon>
        <taxon>Pleosporales</taxon>
        <taxon>Lophiotremataceae</taxon>
        <taxon>Lophiotrema</taxon>
    </lineage>
</organism>
<proteinExistence type="predicted"/>